<evidence type="ECO:0000313" key="5">
    <source>
        <dbReference type="EMBL" id="AMQ94062.1"/>
    </source>
</evidence>
<dbReference type="InterPro" id="IPR039424">
    <property type="entry name" value="SBP_5"/>
</dbReference>
<dbReference type="NCBIfam" id="TIGR02294">
    <property type="entry name" value="nickel_nikA"/>
    <property type="match status" value="1"/>
</dbReference>
<sequence length="527" mass="59620">MKKITLILTALFTALPSWANMQNNELDYASTKDIRDINPHLYSGEMAAQNMVFEPLVLNTEFGPQPYLAESWSISPDGKTYIFKLRKDVKFSDGEPFNAQAVKLNIDAVLDNYTRHAWLELVQQIDSVRVIDDYTIELKLKNAYYPTLTELSLTRPFRFISPKSFIDGKTKDGVKEYAGTGPWMLVAHEENQYARFTVNPHYWGQKPQLNAVVWNVISDRQAMLAALENGDIQLIFGSDGDMVNMDAFDKLKSSKTLSTLLSEPTATRFIILNSGREITGELPVREALEHAVNKQGIAQTVFANSESVAQTLMSKNVPYSDVEVKTFDYDIAKARQLLDFAGWKLPAGKSVREKQDKVLSLLFSYNADNAAEKEIAELIQTDLKNIGVDLRIVGEEKTAYLERQKTGDFDVQYSLSWGKPYEPASYISSFRSPAHADYQAQKGLKNKPEINLIIGELLITPDETLRKKLYVNLWRTLADQAVYLPLTYARTKAVFANELKGVGFNQSQYEIPFERMYFSSAQAPVTK</sequence>
<reference evidence="5 8" key="1">
    <citation type="submission" date="2015-10" db="EMBL/GenBank/DDBJ databases">
        <title>Tn-seq of a polymicrobial infection.</title>
        <authorList>
            <person name="Stacy A."/>
            <person name="Rumbaugh K.P."/>
            <person name="Whiteley M."/>
        </authorList>
    </citation>
    <scope>NUCLEOTIDE SEQUENCE [LARGE SCALE GENOMIC DNA]</scope>
    <source>
        <strain evidence="5 8">624</strain>
    </source>
</reference>
<feature type="signal peptide" evidence="3">
    <location>
        <begin position="1"/>
        <end position="19"/>
    </location>
</feature>
<dbReference type="PANTHER" id="PTHR30290:SF37">
    <property type="entry name" value="NICKEL-BINDING PERIPLASMIC PROTEIN"/>
    <property type="match status" value="1"/>
</dbReference>
<protein>
    <submittedName>
        <fullName evidence="5">Nickel ABC transporter substrate-binding protein</fullName>
    </submittedName>
    <submittedName>
        <fullName evidence="7">Nickel ABC transporter, nickel/metallophore periplasmic binding protein</fullName>
    </submittedName>
</protein>
<dbReference type="GO" id="GO:0015675">
    <property type="term" value="P:nickel cation transport"/>
    <property type="evidence" value="ECO:0007669"/>
    <property type="project" value="InterPro"/>
</dbReference>
<reference evidence="7 10" key="3">
    <citation type="submission" date="2019-08" db="EMBL/GenBank/DDBJ databases">
        <title>Whole genome sequencing of Aggregatibacter actinomycetemcomitans cultured from blood stream infections in Denmark reveals a novel phylogenetic lineage expressing serotype a membrane O polysaccharide.</title>
        <authorList>
            <person name="Nedergaard S."/>
            <person name="Kobel C.M."/>
            <person name="Nielsen M.B."/>
            <person name="Moeller R.T."/>
            <person name="Jensen A.B."/>
            <person name="Noerskov-Lauritsen N."/>
        </authorList>
    </citation>
    <scope>NUCLEOTIDE SEQUENCE [LARGE SCALE GENOMIC DNA]</scope>
    <source>
        <strain evidence="7 10">PN_563</strain>
    </source>
</reference>
<feature type="domain" description="Solute-binding protein family 5" evidence="4">
    <location>
        <begin position="64"/>
        <end position="436"/>
    </location>
</feature>
<keyword evidence="9" id="KW-1185">Reference proteome</keyword>
<accession>A0A5D0EJN4</accession>
<name>A0A5D0EJN4_AGGAC</name>
<dbReference type="GO" id="GO:1904680">
    <property type="term" value="F:peptide transmembrane transporter activity"/>
    <property type="evidence" value="ECO:0007669"/>
    <property type="project" value="TreeGrafter"/>
</dbReference>
<evidence type="ECO:0000313" key="9">
    <source>
        <dbReference type="Proteomes" id="UP000226080"/>
    </source>
</evidence>
<dbReference type="InterPro" id="IPR011980">
    <property type="entry name" value="CntA-like"/>
</dbReference>
<organism evidence="7 10">
    <name type="scientific">Aggregatibacter actinomycetemcomitans</name>
    <name type="common">Actinobacillus actinomycetemcomitans</name>
    <name type="synonym">Haemophilus actinomycetemcomitans</name>
    <dbReference type="NCBI Taxonomy" id="714"/>
    <lineage>
        <taxon>Bacteria</taxon>
        <taxon>Pseudomonadati</taxon>
        <taxon>Pseudomonadota</taxon>
        <taxon>Gammaproteobacteria</taxon>
        <taxon>Pasteurellales</taxon>
        <taxon>Pasteurellaceae</taxon>
        <taxon>Aggregatibacter</taxon>
    </lineage>
</organism>
<dbReference type="EMBL" id="VSED01000023">
    <property type="protein sequence ID" value="TYA38494.1"/>
    <property type="molecule type" value="Genomic_DNA"/>
</dbReference>
<dbReference type="GO" id="GO:0015833">
    <property type="term" value="P:peptide transport"/>
    <property type="evidence" value="ECO:0007669"/>
    <property type="project" value="TreeGrafter"/>
</dbReference>
<comment type="similarity">
    <text evidence="1">Belongs to the bacterial solute-binding protein 5 family.</text>
</comment>
<dbReference type="GO" id="GO:0020037">
    <property type="term" value="F:heme binding"/>
    <property type="evidence" value="ECO:0007669"/>
    <property type="project" value="InterPro"/>
</dbReference>
<gene>
    <name evidence="7" type="primary">nikA</name>
    <name evidence="5" type="ORF">ACT75_05725</name>
    <name evidence="6" type="ORF">CQR80_09735</name>
    <name evidence="7" type="ORF">FXB79_08325</name>
</gene>
<evidence type="ECO:0000313" key="7">
    <source>
        <dbReference type="EMBL" id="TYA38494.1"/>
    </source>
</evidence>
<dbReference type="Gene3D" id="3.10.105.10">
    <property type="entry name" value="Dipeptide-binding Protein, Domain 3"/>
    <property type="match status" value="1"/>
</dbReference>
<dbReference type="AlphaFoldDB" id="A0A5D0EJN4"/>
<dbReference type="InterPro" id="IPR000914">
    <property type="entry name" value="SBP_5_dom"/>
</dbReference>
<dbReference type="GO" id="GO:0043190">
    <property type="term" value="C:ATP-binding cassette (ABC) transporter complex"/>
    <property type="evidence" value="ECO:0007669"/>
    <property type="project" value="InterPro"/>
</dbReference>
<evidence type="ECO:0000256" key="3">
    <source>
        <dbReference type="SAM" id="SignalP"/>
    </source>
</evidence>
<dbReference type="PROSITE" id="PS01040">
    <property type="entry name" value="SBP_BACTERIAL_5"/>
    <property type="match status" value="1"/>
</dbReference>
<dbReference type="RefSeq" id="WP_005538657.1">
    <property type="nucleotide sequence ID" value="NZ_CP012959.1"/>
</dbReference>
<dbReference type="InterPro" id="IPR023765">
    <property type="entry name" value="SBP_5_CS"/>
</dbReference>
<evidence type="ECO:0000259" key="4">
    <source>
        <dbReference type="Pfam" id="PF00496"/>
    </source>
</evidence>
<dbReference type="SUPFAM" id="SSF53850">
    <property type="entry name" value="Periplasmic binding protein-like II"/>
    <property type="match status" value="1"/>
</dbReference>
<dbReference type="KEGG" id="aact:ACT75_05725"/>
<evidence type="ECO:0000313" key="6">
    <source>
        <dbReference type="EMBL" id="PHO19944.1"/>
    </source>
</evidence>
<dbReference type="GO" id="GO:0016151">
    <property type="term" value="F:nickel cation binding"/>
    <property type="evidence" value="ECO:0007669"/>
    <property type="project" value="InterPro"/>
</dbReference>
<dbReference type="Pfam" id="PF00496">
    <property type="entry name" value="SBP_bac_5"/>
    <property type="match status" value="1"/>
</dbReference>
<dbReference type="Proteomes" id="UP000226080">
    <property type="component" value="Unassembled WGS sequence"/>
</dbReference>
<dbReference type="Proteomes" id="UP000323012">
    <property type="component" value="Unassembled WGS sequence"/>
</dbReference>
<evidence type="ECO:0000256" key="2">
    <source>
        <dbReference type="ARBA" id="ARBA00022729"/>
    </source>
</evidence>
<keyword evidence="2 3" id="KW-0732">Signal</keyword>
<dbReference type="EMBL" id="PCGW01000021">
    <property type="protein sequence ID" value="PHO19944.1"/>
    <property type="molecule type" value="Genomic_DNA"/>
</dbReference>
<dbReference type="EMBL" id="CP012959">
    <property type="protein sequence ID" value="AMQ94062.1"/>
    <property type="molecule type" value="Genomic_DNA"/>
</dbReference>
<dbReference type="Gene3D" id="3.40.190.10">
    <property type="entry name" value="Periplasmic binding protein-like II"/>
    <property type="match status" value="1"/>
</dbReference>
<evidence type="ECO:0000313" key="8">
    <source>
        <dbReference type="Proteomes" id="UP000072236"/>
    </source>
</evidence>
<dbReference type="PIRSF" id="PIRSF002741">
    <property type="entry name" value="MppA"/>
    <property type="match status" value="1"/>
</dbReference>
<dbReference type="GO" id="GO:0030288">
    <property type="term" value="C:outer membrane-bounded periplasmic space"/>
    <property type="evidence" value="ECO:0007669"/>
    <property type="project" value="UniProtKB-ARBA"/>
</dbReference>
<reference evidence="6 9" key="2">
    <citation type="submission" date="2017-10" db="EMBL/GenBank/DDBJ databases">
        <title>Draft genome sequences of Aggregatibacter actinomycetemcomitans strains 310a and 310b.</title>
        <authorList>
            <person name="May A.C."/>
            <person name="Ohta H."/>
            <person name="Maeda H."/>
            <person name="Kokeguchi S."/>
            <person name="Cugini C."/>
        </authorList>
    </citation>
    <scope>NUCLEOTIDE SEQUENCE [LARGE SCALE GENOMIC DNA]</scope>
    <source>
        <strain evidence="6 9">310b</strain>
    </source>
</reference>
<proteinExistence type="inferred from homology"/>
<evidence type="ECO:0000256" key="1">
    <source>
        <dbReference type="ARBA" id="ARBA00005695"/>
    </source>
</evidence>
<dbReference type="InterPro" id="IPR030678">
    <property type="entry name" value="Peptide/Ni-bd"/>
</dbReference>
<dbReference type="SMR" id="A0A5D0EJN4"/>
<dbReference type="CDD" id="cd08489">
    <property type="entry name" value="PBP2_NikA"/>
    <property type="match status" value="1"/>
</dbReference>
<feature type="chain" id="PRO_5044619451" evidence="3">
    <location>
        <begin position="20"/>
        <end position="527"/>
    </location>
</feature>
<evidence type="ECO:0000313" key="10">
    <source>
        <dbReference type="Proteomes" id="UP000323012"/>
    </source>
</evidence>
<dbReference type="Proteomes" id="UP000072236">
    <property type="component" value="Chromosome"/>
</dbReference>
<dbReference type="PANTHER" id="PTHR30290">
    <property type="entry name" value="PERIPLASMIC BINDING COMPONENT OF ABC TRANSPORTER"/>
    <property type="match status" value="1"/>
</dbReference>
<dbReference type="OrthoDB" id="9801912at2"/>